<proteinExistence type="predicted"/>
<accession>A0ABR9AJ59</accession>
<dbReference type="EMBL" id="JACYTQ010000002">
    <property type="protein sequence ID" value="MBD8488797.1"/>
    <property type="molecule type" value="Genomic_DNA"/>
</dbReference>
<keyword evidence="2" id="KW-1185">Reference proteome</keyword>
<comment type="caution">
    <text evidence="1">The sequence shown here is derived from an EMBL/GenBank/DDBJ whole genome shotgun (WGS) entry which is preliminary data.</text>
</comment>
<organism evidence="1 2">
    <name type="scientific">Echinicola arenosa</name>
    <dbReference type="NCBI Taxonomy" id="2774144"/>
    <lineage>
        <taxon>Bacteria</taxon>
        <taxon>Pseudomonadati</taxon>
        <taxon>Bacteroidota</taxon>
        <taxon>Cytophagia</taxon>
        <taxon>Cytophagales</taxon>
        <taxon>Cyclobacteriaceae</taxon>
        <taxon>Echinicola</taxon>
    </lineage>
</organism>
<sequence>MKKKKKLIKELKEEVTEEWDVEDGFGGLPDDLDLSKNIGCASNKNKKRKDD</sequence>
<reference evidence="1 2" key="1">
    <citation type="submission" date="2020-09" db="EMBL/GenBank/DDBJ databases">
        <title>Echinicola sp. CAU 1574 isolated from sand of Sido Beach.</title>
        <authorList>
            <person name="Kim W."/>
        </authorList>
    </citation>
    <scope>NUCLEOTIDE SEQUENCE [LARGE SCALE GENOMIC DNA]</scope>
    <source>
        <strain evidence="1 2">CAU 1574</strain>
    </source>
</reference>
<protein>
    <submittedName>
        <fullName evidence="1">Uncharacterized protein</fullName>
    </submittedName>
</protein>
<name>A0ABR9AJ59_9BACT</name>
<gene>
    <name evidence="1" type="ORF">IFO69_08575</name>
</gene>
<dbReference type="RefSeq" id="WP_192009648.1">
    <property type="nucleotide sequence ID" value="NZ_JACYTQ010000002.1"/>
</dbReference>
<dbReference type="Proteomes" id="UP000647133">
    <property type="component" value="Unassembled WGS sequence"/>
</dbReference>
<evidence type="ECO:0000313" key="1">
    <source>
        <dbReference type="EMBL" id="MBD8488797.1"/>
    </source>
</evidence>
<evidence type="ECO:0000313" key="2">
    <source>
        <dbReference type="Proteomes" id="UP000647133"/>
    </source>
</evidence>